<dbReference type="EMBL" id="DUZY01000003">
    <property type="protein sequence ID" value="DAD31981.1"/>
    <property type="molecule type" value="Genomic_DNA"/>
</dbReference>
<accession>A0A822YKB0</accession>
<feature type="region of interest" description="Disordered" evidence="1">
    <location>
        <begin position="18"/>
        <end position="45"/>
    </location>
</feature>
<protein>
    <submittedName>
        <fullName evidence="2">Uncharacterized protein</fullName>
    </submittedName>
</protein>
<evidence type="ECO:0000256" key="1">
    <source>
        <dbReference type="SAM" id="MobiDB-lite"/>
    </source>
</evidence>
<keyword evidence="3" id="KW-1185">Reference proteome</keyword>
<organism evidence="2 3">
    <name type="scientific">Nelumbo nucifera</name>
    <name type="common">Sacred lotus</name>
    <dbReference type="NCBI Taxonomy" id="4432"/>
    <lineage>
        <taxon>Eukaryota</taxon>
        <taxon>Viridiplantae</taxon>
        <taxon>Streptophyta</taxon>
        <taxon>Embryophyta</taxon>
        <taxon>Tracheophyta</taxon>
        <taxon>Spermatophyta</taxon>
        <taxon>Magnoliopsida</taxon>
        <taxon>Proteales</taxon>
        <taxon>Nelumbonaceae</taxon>
        <taxon>Nelumbo</taxon>
    </lineage>
</organism>
<feature type="compositionally biased region" description="Basic residues" evidence="1">
    <location>
        <begin position="35"/>
        <end position="45"/>
    </location>
</feature>
<name>A0A822YKB0_NELNU</name>
<proteinExistence type="predicted"/>
<comment type="caution">
    <text evidence="2">The sequence shown here is derived from an EMBL/GenBank/DDBJ whole genome shotgun (WGS) entry which is preliminary data.</text>
</comment>
<dbReference type="AlphaFoldDB" id="A0A822YKB0"/>
<reference evidence="2 3" key="1">
    <citation type="journal article" date="2020" name="Mol. Biol. Evol.">
        <title>Distinct Expression and Methylation Patterns for Genes with Different Fates following a Single Whole-Genome Duplication in Flowering Plants.</title>
        <authorList>
            <person name="Shi T."/>
            <person name="Rahmani R.S."/>
            <person name="Gugger P.F."/>
            <person name="Wang M."/>
            <person name="Li H."/>
            <person name="Zhang Y."/>
            <person name="Li Z."/>
            <person name="Wang Q."/>
            <person name="Van de Peer Y."/>
            <person name="Marchal K."/>
            <person name="Chen J."/>
        </authorList>
    </citation>
    <scope>NUCLEOTIDE SEQUENCE [LARGE SCALE GENOMIC DNA]</scope>
    <source>
        <tissue evidence="2">Leaf</tissue>
    </source>
</reference>
<gene>
    <name evidence="2" type="ORF">HUJ06_010832</name>
</gene>
<evidence type="ECO:0000313" key="2">
    <source>
        <dbReference type="EMBL" id="DAD31981.1"/>
    </source>
</evidence>
<sequence length="45" mass="5427">MTNTKQQTLLLIIQHRIKEKATPLSKPLQKENKSTKKRRRKKKEQ</sequence>
<dbReference type="Proteomes" id="UP000607653">
    <property type="component" value="Unassembled WGS sequence"/>
</dbReference>
<evidence type="ECO:0000313" key="3">
    <source>
        <dbReference type="Proteomes" id="UP000607653"/>
    </source>
</evidence>